<dbReference type="EMBL" id="JBAWTH010000145">
    <property type="protein sequence ID" value="KAL2274957.1"/>
    <property type="molecule type" value="Genomic_DNA"/>
</dbReference>
<dbReference type="Proteomes" id="UP001600888">
    <property type="component" value="Unassembled WGS sequence"/>
</dbReference>
<dbReference type="EC" id="2.7.1.172" evidence="1"/>
<evidence type="ECO:0000313" key="4">
    <source>
        <dbReference type="Proteomes" id="UP001600888"/>
    </source>
</evidence>
<dbReference type="PANTHER" id="PTHR12149">
    <property type="entry name" value="FRUCTOSAMINE 3 KINASE-RELATED PROTEIN"/>
    <property type="match status" value="1"/>
</dbReference>
<comment type="caution">
    <text evidence="3">The sequence shown here is derived from an EMBL/GenBank/DDBJ whole genome shotgun (WGS) entry which is preliminary data.</text>
</comment>
<keyword evidence="4" id="KW-1185">Reference proteome</keyword>
<dbReference type="PANTHER" id="PTHR12149:SF8">
    <property type="entry name" value="PROTEIN-RIBULOSAMINE 3-KINASE"/>
    <property type="match status" value="1"/>
</dbReference>
<dbReference type="InterPro" id="IPR011009">
    <property type="entry name" value="Kinase-like_dom_sf"/>
</dbReference>
<dbReference type="InterPro" id="IPR016477">
    <property type="entry name" value="Fructo-/Ketosamine-3-kinase"/>
</dbReference>
<reference evidence="3 4" key="1">
    <citation type="submission" date="2024-03" db="EMBL/GenBank/DDBJ databases">
        <title>A high-quality draft genome sequence of Diaporthe vaccinii, a causative agent of upright dieback and viscid rot disease in cranberry plants.</title>
        <authorList>
            <person name="Sarrasin M."/>
            <person name="Lang B.F."/>
            <person name="Burger G."/>
        </authorList>
    </citation>
    <scope>NUCLEOTIDE SEQUENCE [LARGE SCALE GENOMIC DNA]</scope>
    <source>
        <strain evidence="3 4">IS7</strain>
    </source>
</reference>
<evidence type="ECO:0000256" key="2">
    <source>
        <dbReference type="ARBA" id="ARBA00048655"/>
    </source>
</evidence>
<accession>A0ABR4DXQ4</accession>
<dbReference type="SUPFAM" id="SSF56112">
    <property type="entry name" value="Protein kinase-like (PK-like)"/>
    <property type="match status" value="1"/>
</dbReference>
<dbReference type="Pfam" id="PF03881">
    <property type="entry name" value="Fructosamin_kin"/>
    <property type="match status" value="1"/>
</dbReference>
<organism evidence="3 4">
    <name type="scientific">Diaporthe vaccinii</name>
    <dbReference type="NCBI Taxonomy" id="105482"/>
    <lineage>
        <taxon>Eukaryota</taxon>
        <taxon>Fungi</taxon>
        <taxon>Dikarya</taxon>
        <taxon>Ascomycota</taxon>
        <taxon>Pezizomycotina</taxon>
        <taxon>Sordariomycetes</taxon>
        <taxon>Sordariomycetidae</taxon>
        <taxon>Diaporthales</taxon>
        <taxon>Diaporthaceae</taxon>
        <taxon>Diaporthe</taxon>
        <taxon>Diaporthe eres species complex</taxon>
    </lineage>
</organism>
<protein>
    <recommendedName>
        <fullName evidence="1">protein-ribulosamine 3-kinase</fullName>
        <ecNumber evidence="1">2.7.1.172</ecNumber>
    </recommendedName>
</protein>
<evidence type="ECO:0000256" key="1">
    <source>
        <dbReference type="ARBA" id="ARBA00011961"/>
    </source>
</evidence>
<evidence type="ECO:0000313" key="3">
    <source>
        <dbReference type="EMBL" id="KAL2274957.1"/>
    </source>
</evidence>
<comment type="catalytic activity">
    <reaction evidence="2">
        <text>N(6)-D-ribulosyl-L-lysyl-[protein] + ATP = N(6)-(3-O-phospho-D-ribulosyl)-L-lysyl-[protein] + ADP + H(+)</text>
        <dbReference type="Rhea" id="RHEA:48432"/>
        <dbReference type="Rhea" id="RHEA-COMP:12103"/>
        <dbReference type="Rhea" id="RHEA-COMP:12104"/>
        <dbReference type="ChEBI" id="CHEBI:15378"/>
        <dbReference type="ChEBI" id="CHEBI:30616"/>
        <dbReference type="ChEBI" id="CHEBI:90418"/>
        <dbReference type="ChEBI" id="CHEBI:90420"/>
        <dbReference type="ChEBI" id="CHEBI:456216"/>
        <dbReference type="EC" id="2.7.1.172"/>
    </reaction>
    <physiologicalReaction direction="left-to-right" evidence="2">
        <dbReference type="Rhea" id="RHEA:48433"/>
    </physiologicalReaction>
</comment>
<gene>
    <name evidence="3" type="ORF">FJTKL_02623</name>
</gene>
<proteinExistence type="predicted"/>
<name>A0ABR4DXQ4_9PEZI</name>
<sequence length="333" mass="37609">MLIPIFAVLPDGETVKSVHSHGQSAWSYTVKIDTLTSRGTVTSYFAKYVAGDLGKHQLEGEYIGMRKLHRPAPELVVKPIAWGQLNEIPECYYLLMEFKDLVTGLPDPVKLGHNLAMMHKNSESPTGVFGFGVQTYDGARLQSVAWDPSWTSFFSKLLAEAYRQDKETNGVWQEMELVFSRVLSHLITRLIGALESDGRTVRPCLIHGDLWDGNVANDADTGNPVIFDCGAYYAHNEMELGIWRAERHELKAEVFRLEYLRNFEASEPKEEWDDRNRLYSAKTNLMFSACYAGSRPIKLAYDDFVYLIQKHVPGDESAAGGNKSENIVMNDEM</sequence>
<dbReference type="Gene3D" id="3.90.1200.10">
    <property type="match status" value="1"/>
</dbReference>